<name>A0ABR7UR59_9FLAO</name>
<dbReference type="InterPro" id="IPR008397">
    <property type="entry name" value="Alginate_lyase_dom"/>
</dbReference>
<keyword evidence="2" id="KW-0456">Lyase</keyword>
<proteinExistence type="predicted"/>
<sequence>MMNLFIVKNVTIMDIKNIIKVSLVVPVMVVSTVKLQAQDEKNNQMGKNHVVQNSTKNAVLDFNELIEAKKKTTSNSYKPLYQKIIKEADAALLNGTYSVMQKTQMPASGDKHDYYSIGPYWWPDPAKSDGLPWIRKDGKVNPLTREGSTDFETKQKMFNSTESLALAYFFSNKKQYADKVLELIQVWFVNEDTKMNPNLNFAQGVPGENAGRGIGIIEFADVTKVLIAIEILELNQQMDANTSQALRKWFTDYAYWLQTSENGVFEKNTKNNHGTHYDQQLISILLFLNRTDEAKQLLELVKTERIAKQIQPNGAQPHELARTKALSYSTMNLRGFTELAVLGKKLGVDLWNYKAENGAGIINAFEFLKPYAKGEKKWDYQQIADTDKVLKSLKELFAFAGSEFNNEDYCRIGSNKNDSPNSLFYQCN</sequence>
<accession>A0ABR7UR59</accession>
<organism evidence="4 5">
    <name type="scientific">Flavobacterium pokkalii</name>
    <dbReference type="NCBI Taxonomy" id="1940408"/>
    <lineage>
        <taxon>Bacteria</taxon>
        <taxon>Pseudomonadati</taxon>
        <taxon>Bacteroidota</taxon>
        <taxon>Flavobacteriia</taxon>
        <taxon>Flavobacteriales</taxon>
        <taxon>Flavobacteriaceae</taxon>
        <taxon>Flavobacterium</taxon>
    </lineage>
</organism>
<evidence type="ECO:0000256" key="1">
    <source>
        <dbReference type="ARBA" id="ARBA00022729"/>
    </source>
</evidence>
<evidence type="ECO:0000259" key="3">
    <source>
        <dbReference type="Pfam" id="PF05426"/>
    </source>
</evidence>
<evidence type="ECO:0000313" key="5">
    <source>
        <dbReference type="Proteomes" id="UP000661715"/>
    </source>
</evidence>
<dbReference type="Gene3D" id="1.50.10.100">
    <property type="entry name" value="Chondroitin AC/alginate lyase"/>
    <property type="match status" value="1"/>
</dbReference>
<dbReference type="Proteomes" id="UP000661715">
    <property type="component" value="Unassembled WGS sequence"/>
</dbReference>
<comment type="caution">
    <text evidence="4">The sequence shown here is derived from an EMBL/GenBank/DDBJ whole genome shotgun (WGS) entry which is preliminary data.</text>
</comment>
<keyword evidence="5" id="KW-1185">Reference proteome</keyword>
<protein>
    <recommendedName>
        <fullName evidence="3">Alginate lyase domain-containing protein</fullName>
    </recommendedName>
</protein>
<dbReference type="InterPro" id="IPR008929">
    <property type="entry name" value="Chondroitin_lyas"/>
</dbReference>
<dbReference type="Pfam" id="PF05426">
    <property type="entry name" value="Alginate_lyase"/>
    <property type="match status" value="1"/>
</dbReference>
<dbReference type="EMBL" id="NASZ01000006">
    <property type="protein sequence ID" value="MBD0724728.1"/>
    <property type="molecule type" value="Genomic_DNA"/>
</dbReference>
<gene>
    <name evidence="4" type="ORF">B6A10_06010</name>
</gene>
<dbReference type="SUPFAM" id="SSF48230">
    <property type="entry name" value="Chondroitin AC/alginate lyase"/>
    <property type="match status" value="1"/>
</dbReference>
<keyword evidence="1" id="KW-0732">Signal</keyword>
<evidence type="ECO:0000313" key="4">
    <source>
        <dbReference type="EMBL" id="MBD0724728.1"/>
    </source>
</evidence>
<reference evidence="4 5" key="1">
    <citation type="journal article" date="2020" name="Microbiol. Res.">
        <title>Flavobacterium pokkalii sp. nov., a novel plant growth promoting native rhizobacteria isolated from pokkali rice grown in coastal saline affected agricultural regions of southern India, Kerala.</title>
        <authorList>
            <person name="Menon R.R."/>
            <person name="Kumari S."/>
            <person name="Viver T."/>
            <person name="Rameshkumar N."/>
        </authorList>
    </citation>
    <scope>NUCLEOTIDE SEQUENCE [LARGE SCALE GENOMIC DNA]</scope>
    <source>
        <strain evidence="4 5">L1I52</strain>
    </source>
</reference>
<evidence type="ECO:0000256" key="2">
    <source>
        <dbReference type="ARBA" id="ARBA00023239"/>
    </source>
</evidence>
<feature type="domain" description="Alginate lyase" evidence="3">
    <location>
        <begin position="98"/>
        <end position="378"/>
    </location>
</feature>